<protein>
    <submittedName>
        <fullName evidence="1">Uncharacterized protein</fullName>
    </submittedName>
</protein>
<dbReference type="EMBL" id="BDGG01000002">
    <property type="protein sequence ID" value="GAU93409.1"/>
    <property type="molecule type" value="Genomic_DNA"/>
</dbReference>
<reference evidence="1 2" key="1">
    <citation type="journal article" date="2016" name="Nat. Commun.">
        <title>Extremotolerant tardigrade genome and improved radiotolerance of human cultured cells by tardigrade-unique protein.</title>
        <authorList>
            <person name="Hashimoto T."/>
            <person name="Horikawa D.D."/>
            <person name="Saito Y."/>
            <person name="Kuwahara H."/>
            <person name="Kozuka-Hata H."/>
            <person name="Shin-I T."/>
            <person name="Minakuchi Y."/>
            <person name="Ohishi K."/>
            <person name="Motoyama A."/>
            <person name="Aizu T."/>
            <person name="Enomoto A."/>
            <person name="Kondo K."/>
            <person name="Tanaka S."/>
            <person name="Hara Y."/>
            <person name="Koshikawa S."/>
            <person name="Sagara H."/>
            <person name="Miura T."/>
            <person name="Yokobori S."/>
            <person name="Miyagawa K."/>
            <person name="Suzuki Y."/>
            <person name="Kubo T."/>
            <person name="Oyama M."/>
            <person name="Kohara Y."/>
            <person name="Fujiyama A."/>
            <person name="Arakawa K."/>
            <person name="Katayama T."/>
            <person name="Toyoda A."/>
            <person name="Kunieda T."/>
        </authorList>
    </citation>
    <scope>NUCLEOTIDE SEQUENCE [LARGE SCALE GENOMIC DNA]</scope>
    <source>
        <strain evidence="1 2">YOKOZUNA-1</strain>
    </source>
</reference>
<proteinExistence type="predicted"/>
<accession>A0A1D1UUS7</accession>
<evidence type="ECO:0000313" key="2">
    <source>
        <dbReference type="Proteomes" id="UP000186922"/>
    </source>
</evidence>
<evidence type="ECO:0000313" key="1">
    <source>
        <dbReference type="EMBL" id="GAU93409.1"/>
    </source>
</evidence>
<organism evidence="1 2">
    <name type="scientific">Ramazzottius varieornatus</name>
    <name type="common">Water bear</name>
    <name type="synonym">Tardigrade</name>
    <dbReference type="NCBI Taxonomy" id="947166"/>
    <lineage>
        <taxon>Eukaryota</taxon>
        <taxon>Metazoa</taxon>
        <taxon>Ecdysozoa</taxon>
        <taxon>Tardigrada</taxon>
        <taxon>Eutardigrada</taxon>
        <taxon>Parachela</taxon>
        <taxon>Hypsibioidea</taxon>
        <taxon>Ramazzottiidae</taxon>
        <taxon>Ramazzottius</taxon>
    </lineage>
</organism>
<gene>
    <name evidence="1" type="primary">RvY_05357-1</name>
    <name evidence="1" type="synonym">RvY_05357.1</name>
    <name evidence="1" type="ORF">RvY_05357</name>
</gene>
<name>A0A1D1UUS7_RAMVA</name>
<dbReference type="AlphaFoldDB" id="A0A1D1UUS7"/>
<dbReference type="Proteomes" id="UP000186922">
    <property type="component" value="Unassembled WGS sequence"/>
</dbReference>
<sequence>MTLYHLSHHMPCSQDWIRLYEYSVRFLYDRMTLQTLLSLGILTSLQNLMPNLMTIPSRQKKVTDTNEIKKVFPGSRPSLRHMIVTCVESGRVTTVSDDNQFEINENYIPHNFTSVGISHAFRIGIG</sequence>
<comment type="caution">
    <text evidence="1">The sequence shown here is derived from an EMBL/GenBank/DDBJ whole genome shotgun (WGS) entry which is preliminary data.</text>
</comment>
<keyword evidence="2" id="KW-1185">Reference proteome</keyword>